<dbReference type="SMART" id="SM00493">
    <property type="entry name" value="TOPRIM"/>
    <property type="match status" value="1"/>
</dbReference>
<keyword evidence="9" id="KW-0460">Magnesium</keyword>
<dbReference type="Pfam" id="PF13155">
    <property type="entry name" value="Toprim_2"/>
    <property type="match status" value="1"/>
</dbReference>
<comment type="catalytic activity">
    <reaction evidence="12">
        <text>ssDNA + n NTP = ssDNA/pppN(pN)n-1 hybrid + (n-1) diphosphate.</text>
        <dbReference type="EC" id="2.7.7.101"/>
    </reaction>
</comment>
<comment type="function">
    <text evidence="12 13">RNA polymerase that catalyzes the synthesis of short RNA molecules used as primers for DNA polymerase during DNA replication.</text>
</comment>
<comment type="similarity">
    <text evidence="12 13">Belongs to the DnaG primase family.</text>
</comment>
<evidence type="ECO:0000256" key="2">
    <source>
        <dbReference type="ARBA" id="ARBA00022515"/>
    </source>
</evidence>
<comment type="cofactor">
    <cofactor evidence="12 13">
        <name>Zn(2+)</name>
        <dbReference type="ChEBI" id="CHEBI:29105"/>
    </cofactor>
    <text evidence="12 13">Binds 1 zinc ion per monomer.</text>
</comment>
<dbReference type="PROSITE" id="PS50880">
    <property type="entry name" value="TOPRIM"/>
    <property type="match status" value="1"/>
</dbReference>
<keyword evidence="7 12" id="KW-0863">Zinc-finger</keyword>
<evidence type="ECO:0000256" key="4">
    <source>
        <dbReference type="ARBA" id="ARBA00022695"/>
    </source>
</evidence>
<evidence type="ECO:0000256" key="3">
    <source>
        <dbReference type="ARBA" id="ARBA00022679"/>
    </source>
</evidence>
<dbReference type="InterPro" id="IPR006295">
    <property type="entry name" value="DNA_primase_DnaG"/>
</dbReference>
<dbReference type="PIRSF" id="PIRSF002811">
    <property type="entry name" value="DnaG"/>
    <property type="match status" value="1"/>
</dbReference>
<evidence type="ECO:0000256" key="9">
    <source>
        <dbReference type="ARBA" id="ARBA00022842"/>
    </source>
</evidence>
<evidence type="ECO:0000259" key="15">
    <source>
        <dbReference type="PROSITE" id="PS50880"/>
    </source>
</evidence>
<sequence>MRFTDQFLDDIRDRISISQVVGEHVVWDKKKSQPQRGDFWACCPFHGEKTPSFHADDRRGRYHCFGCGVSGDHFRFLVEKAGMPFPEAVEKLAGQAGLPMPARDAQAEARDRKRKSLYDVMELATSYFEQALAANVGARARGYLHERGVLPKYQQMFRLGFAPDSRNGLKEYLASNGVTANEMIACGLLVAGDDIAVPFDRFRNRLMFPISDFRGRVVAFGGRAMSPEARAKYLNSPETELFHKRRTLYNGQMARQASHDGKPLIVVEGYMDVIALVQVGFEGAVAPLGTALTDEHLGLLWKMTSDPVLCFDGDTAGQRAAAKSMDIMLPMLKPGVTSKIVTLPDGVDPDDLIQKEGRKGFEELLNSAVPLSEAVWERETRGVRVDTPEAKAALEFKLKNIANEIADQSVRKHYGQAFNDKLYKFFRPQRQYSGPQRNNNSGYRKDGGAGGGRTGVSRPGRGGYQVSNALKKTLSSSASMGGVASREAVILVGLINHPELVEQHLEDLAQIDLQSPAARKVLDVVMAQVAANPEMKSKAIREVLERRGCAIELGQIDNIVRQQGIWQVTPEANSQDAEVGLNHALALHYKSHRLNRELKAAELALGSDPSEESYERLRDIQNQITSVDGTEALIEGFGSLSGRSTRNL</sequence>
<keyword evidence="3 12" id="KW-0808">Transferase</keyword>
<reference evidence="16" key="2">
    <citation type="submission" date="2023-01" db="EMBL/GenBank/DDBJ databases">
        <title>Draft genome sequence of Maritalea porphyrae strain NBRC 107169.</title>
        <authorList>
            <person name="Sun Q."/>
            <person name="Mori K."/>
        </authorList>
    </citation>
    <scope>NUCLEOTIDE SEQUENCE</scope>
    <source>
        <strain evidence="16">NBRC 107169</strain>
    </source>
</reference>
<dbReference type="Pfam" id="PF08275">
    <property type="entry name" value="DNAG_N"/>
    <property type="match status" value="1"/>
</dbReference>
<dbReference type="SUPFAM" id="SSF56731">
    <property type="entry name" value="DNA primase core"/>
    <property type="match status" value="1"/>
</dbReference>
<dbReference type="InterPro" id="IPR006171">
    <property type="entry name" value="TOPRIM_dom"/>
</dbReference>
<dbReference type="Gene3D" id="3.90.980.10">
    <property type="entry name" value="DNA primase, catalytic core, N-terminal domain"/>
    <property type="match status" value="1"/>
</dbReference>
<keyword evidence="8 12" id="KW-0862">Zinc</keyword>
<evidence type="ECO:0000256" key="1">
    <source>
        <dbReference type="ARBA" id="ARBA00022478"/>
    </source>
</evidence>
<dbReference type="PANTHER" id="PTHR30313:SF2">
    <property type="entry name" value="DNA PRIMASE"/>
    <property type="match status" value="1"/>
</dbReference>
<dbReference type="InterPro" id="IPR036977">
    <property type="entry name" value="DNA_primase_Znf_CHC2"/>
</dbReference>
<dbReference type="PANTHER" id="PTHR30313">
    <property type="entry name" value="DNA PRIMASE"/>
    <property type="match status" value="1"/>
</dbReference>
<evidence type="ECO:0000256" key="12">
    <source>
        <dbReference type="HAMAP-Rule" id="MF_00974"/>
    </source>
</evidence>
<evidence type="ECO:0000256" key="13">
    <source>
        <dbReference type="PIRNR" id="PIRNR002811"/>
    </source>
</evidence>
<evidence type="ECO:0000256" key="10">
    <source>
        <dbReference type="ARBA" id="ARBA00023125"/>
    </source>
</evidence>
<evidence type="ECO:0000256" key="11">
    <source>
        <dbReference type="ARBA" id="ARBA00023163"/>
    </source>
</evidence>
<comment type="subunit">
    <text evidence="12">Monomer. Interacts with DnaB.</text>
</comment>
<evidence type="ECO:0000313" key="16">
    <source>
        <dbReference type="EMBL" id="GLQ16111.1"/>
    </source>
</evidence>
<dbReference type="NCBIfam" id="TIGR01391">
    <property type="entry name" value="dnaG"/>
    <property type="match status" value="1"/>
</dbReference>
<evidence type="ECO:0000256" key="7">
    <source>
        <dbReference type="ARBA" id="ARBA00022771"/>
    </source>
</evidence>
<dbReference type="InterPro" id="IPR034151">
    <property type="entry name" value="TOPRIM_DnaG_bac"/>
</dbReference>
<protein>
    <recommendedName>
        <fullName evidence="12 13">DNA primase</fullName>
        <ecNumber evidence="12">2.7.7.101</ecNumber>
    </recommendedName>
</protein>
<keyword evidence="1 12" id="KW-0240">DNA-directed RNA polymerase</keyword>
<feature type="domain" description="Toprim" evidence="15">
    <location>
        <begin position="262"/>
        <end position="344"/>
    </location>
</feature>
<comment type="caution">
    <text evidence="16">The sequence shown here is derived from an EMBL/GenBank/DDBJ whole genome shotgun (WGS) entry which is preliminary data.</text>
</comment>
<keyword evidence="4 12" id="KW-0548">Nucleotidyltransferase</keyword>
<dbReference type="RefSeq" id="WP_284361475.1">
    <property type="nucleotide sequence ID" value="NZ_BSNI01000001.1"/>
</dbReference>
<dbReference type="Proteomes" id="UP001161405">
    <property type="component" value="Unassembled WGS sequence"/>
</dbReference>
<keyword evidence="11 12" id="KW-0804">Transcription</keyword>
<feature type="compositionally biased region" description="Polar residues" evidence="14">
    <location>
        <begin position="430"/>
        <end position="441"/>
    </location>
</feature>
<gene>
    <name evidence="12 16" type="primary">dnaG</name>
    <name evidence="16" type="ORF">GCM10007879_03600</name>
</gene>
<dbReference type="CDD" id="cd03364">
    <property type="entry name" value="TOPRIM_DnaG_primases"/>
    <property type="match status" value="1"/>
</dbReference>
<feature type="zinc finger region" description="CHC2-type" evidence="12">
    <location>
        <begin position="43"/>
        <end position="67"/>
    </location>
</feature>
<organism evidence="16 17">
    <name type="scientific">Maritalea porphyrae</name>
    <dbReference type="NCBI Taxonomy" id="880732"/>
    <lineage>
        <taxon>Bacteria</taxon>
        <taxon>Pseudomonadati</taxon>
        <taxon>Pseudomonadota</taxon>
        <taxon>Alphaproteobacteria</taxon>
        <taxon>Hyphomicrobiales</taxon>
        <taxon>Devosiaceae</taxon>
        <taxon>Maritalea</taxon>
    </lineage>
</organism>
<comment type="domain">
    <text evidence="12">Contains an N-terminal zinc-binding domain, a central core domain that contains the primase activity, and a C-terminal DnaB-binding domain.</text>
</comment>
<evidence type="ECO:0000256" key="8">
    <source>
        <dbReference type="ARBA" id="ARBA00022833"/>
    </source>
</evidence>
<feature type="region of interest" description="Disordered" evidence="14">
    <location>
        <begin position="429"/>
        <end position="463"/>
    </location>
</feature>
<keyword evidence="17" id="KW-1185">Reference proteome</keyword>
<dbReference type="InterPro" id="IPR002694">
    <property type="entry name" value="Znf_CHC2"/>
</dbReference>
<dbReference type="Gene3D" id="3.90.580.10">
    <property type="entry name" value="Zinc finger, CHC2-type domain"/>
    <property type="match status" value="1"/>
</dbReference>
<keyword evidence="5 12" id="KW-0235">DNA replication</keyword>
<dbReference type="InterPro" id="IPR050219">
    <property type="entry name" value="DnaG_primase"/>
</dbReference>
<dbReference type="EC" id="2.7.7.101" evidence="12"/>
<proteinExistence type="inferred from homology"/>
<dbReference type="HAMAP" id="MF_00974">
    <property type="entry name" value="DNA_primase_DnaG"/>
    <property type="match status" value="1"/>
</dbReference>
<dbReference type="Gene3D" id="3.40.1360.10">
    <property type="match status" value="1"/>
</dbReference>
<dbReference type="InterPro" id="IPR013264">
    <property type="entry name" value="DNAG_N"/>
</dbReference>
<keyword evidence="2 12" id="KW-0639">Primosome</keyword>
<accession>A0ABQ5UM57</accession>
<dbReference type="SMART" id="SM00400">
    <property type="entry name" value="ZnF_CHCC"/>
    <property type="match status" value="1"/>
</dbReference>
<reference evidence="16" key="1">
    <citation type="journal article" date="2014" name="Int. J. Syst. Evol. Microbiol.">
        <title>Complete genome of a new Firmicutes species belonging to the dominant human colonic microbiota ('Ruminococcus bicirculans') reveals two chromosomes and a selective capacity to utilize plant glucans.</title>
        <authorList>
            <consortium name="NISC Comparative Sequencing Program"/>
            <person name="Wegmann U."/>
            <person name="Louis P."/>
            <person name="Goesmann A."/>
            <person name="Henrissat B."/>
            <person name="Duncan S.H."/>
            <person name="Flint H.J."/>
        </authorList>
    </citation>
    <scope>NUCLEOTIDE SEQUENCE</scope>
    <source>
        <strain evidence="16">NBRC 107169</strain>
    </source>
</reference>
<evidence type="ECO:0000256" key="14">
    <source>
        <dbReference type="SAM" id="MobiDB-lite"/>
    </source>
</evidence>
<keyword evidence="10 12" id="KW-0238">DNA-binding</keyword>
<dbReference type="InterPro" id="IPR037068">
    <property type="entry name" value="DNA_primase_core_N_sf"/>
</dbReference>
<dbReference type="EMBL" id="BSNI01000001">
    <property type="protein sequence ID" value="GLQ16111.1"/>
    <property type="molecule type" value="Genomic_DNA"/>
</dbReference>
<evidence type="ECO:0000256" key="6">
    <source>
        <dbReference type="ARBA" id="ARBA00022723"/>
    </source>
</evidence>
<dbReference type="Pfam" id="PF01807">
    <property type="entry name" value="Zn_ribbon_DnaG"/>
    <property type="match status" value="1"/>
</dbReference>
<evidence type="ECO:0000313" key="17">
    <source>
        <dbReference type="Proteomes" id="UP001161405"/>
    </source>
</evidence>
<dbReference type="SUPFAM" id="SSF57783">
    <property type="entry name" value="Zinc beta-ribbon"/>
    <property type="match status" value="1"/>
</dbReference>
<keyword evidence="6 12" id="KW-0479">Metal-binding</keyword>
<name>A0ABQ5UM57_9HYPH</name>
<dbReference type="InterPro" id="IPR030846">
    <property type="entry name" value="DnaG_bac"/>
</dbReference>
<evidence type="ECO:0000256" key="5">
    <source>
        <dbReference type="ARBA" id="ARBA00022705"/>
    </source>
</evidence>